<reference evidence="2 3" key="1">
    <citation type="submission" date="2020-08" db="EMBL/GenBank/DDBJ databases">
        <title>Genomic Encyclopedia of Type Strains, Phase IV (KMG-IV): sequencing the most valuable type-strain genomes for metagenomic binning, comparative biology and taxonomic classification.</title>
        <authorList>
            <person name="Goeker M."/>
        </authorList>
    </citation>
    <scope>NUCLEOTIDE SEQUENCE [LARGE SCALE GENOMIC DNA]</scope>
    <source>
        <strain evidence="2 3">DSM 102255</strain>
    </source>
</reference>
<dbReference type="Pfam" id="PF14534">
    <property type="entry name" value="DUF4440"/>
    <property type="match status" value="1"/>
</dbReference>
<dbReference type="SUPFAM" id="SSF54427">
    <property type="entry name" value="NTF2-like"/>
    <property type="match status" value="1"/>
</dbReference>
<dbReference type="EMBL" id="JACIJP010000006">
    <property type="protein sequence ID" value="MBB6125241.1"/>
    <property type="molecule type" value="Genomic_DNA"/>
</dbReference>
<sequence>MIESDKDSGPILARDIIRLEEQRVAALLHKDMAGLRDMLSDDLIHIHGTGRIEDKAAYLKSVEERLIFKAISRHDLTVRIFGDIAIMTGPIDQTLHYRDSDQVNEMRAVTTQIWRAEEDRWRLVSFHASKRA</sequence>
<organism evidence="2 3">
    <name type="scientific">Sphingobium subterraneum</name>
    <dbReference type="NCBI Taxonomy" id="627688"/>
    <lineage>
        <taxon>Bacteria</taxon>
        <taxon>Pseudomonadati</taxon>
        <taxon>Pseudomonadota</taxon>
        <taxon>Alphaproteobacteria</taxon>
        <taxon>Sphingomonadales</taxon>
        <taxon>Sphingomonadaceae</taxon>
        <taxon>Sphingobium</taxon>
    </lineage>
</organism>
<accession>A0A841JAT1</accession>
<feature type="domain" description="DUF4440" evidence="1">
    <location>
        <begin position="16"/>
        <end position="123"/>
    </location>
</feature>
<dbReference type="AlphaFoldDB" id="A0A841JAT1"/>
<keyword evidence="3" id="KW-1185">Reference proteome</keyword>
<keyword evidence="2" id="KW-0413">Isomerase</keyword>
<comment type="caution">
    <text evidence="2">The sequence shown here is derived from an EMBL/GenBank/DDBJ whole genome shotgun (WGS) entry which is preliminary data.</text>
</comment>
<evidence type="ECO:0000313" key="3">
    <source>
        <dbReference type="Proteomes" id="UP000552700"/>
    </source>
</evidence>
<evidence type="ECO:0000313" key="2">
    <source>
        <dbReference type="EMBL" id="MBB6125241.1"/>
    </source>
</evidence>
<dbReference type="InterPro" id="IPR032710">
    <property type="entry name" value="NTF2-like_dom_sf"/>
</dbReference>
<proteinExistence type="predicted"/>
<name>A0A841JAT1_9SPHN</name>
<dbReference type="RefSeq" id="WP_184081551.1">
    <property type="nucleotide sequence ID" value="NZ_JACIJP010000006.1"/>
</dbReference>
<protein>
    <submittedName>
        <fullName evidence="2">Ketosteroid isomerase-like protein</fullName>
    </submittedName>
</protein>
<dbReference type="Proteomes" id="UP000552700">
    <property type="component" value="Unassembled WGS sequence"/>
</dbReference>
<dbReference type="InterPro" id="IPR027843">
    <property type="entry name" value="DUF4440"/>
</dbReference>
<dbReference type="Gene3D" id="3.10.450.50">
    <property type="match status" value="1"/>
</dbReference>
<gene>
    <name evidence="2" type="ORF">FHS92_003002</name>
</gene>
<evidence type="ECO:0000259" key="1">
    <source>
        <dbReference type="Pfam" id="PF14534"/>
    </source>
</evidence>
<dbReference type="GO" id="GO:0016853">
    <property type="term" value="F:isomerase activity"/>
    <property type="evidence" value="ECO:0007669"/>
    <property type="project" value="UniProtKB-KW"/>
</dbReference>